<feature type="compositionally biased region" description="Polar residues" evidence="2">
    <location>
        <begin position="1604"/>
        <end position="1613"/>
    </location>
</feature>
<feature type="non-terminal residue" evidence="3">
    <location>
        <position position="1"/>
    </location>
</feature>
<dbReference type="InterPro" id="IPR036457">
    <property type="entry name" value="PPM-type-like_dom_sf"/>
</dbReference>
<evidence type="ECO:0000313" key="3">
    <source>
        <dbReference type="EMBL" id="KAG9508670.1"/>
    </source>
</evidence>
<comment type="caution">
    <text evidence="3">The sequence shown here is derived from an EMBL/GenBank/DDBJ whole genome shotgun (WGS) entry which is preliminary data.</text>
</comment>
<dbReference type="Gene3D" id="3.60.40.10">
    <property type="entry name" value="PPM-type phosphatase domain"/>
    <property type="match status" value="1"/>
</dbReference>
<dbReference type="Proteomes" id="UP000825002">
    <property type="component" value="Unassembled WGS sequence"/>
</dbReference>
<feature type="region of interest" description="Disordered" evidence="2">
    <location>
        <begin position="1530"/>
        <end position="1613"/>
    </location>
</feature>
<feature type="compositionally biased region" description="Polar residues" evidence="2">
    <location>
        <begin position="1548"/>
        <end position="1562"/>
    </location>
</feature>
<keyword evidence="1" id="KW-0175">Coiled coil</keyword>
<reference evidence="3 4" key="1">
    <citation type="submission" date="2020-10" db="EMBL/GenBank/DDBJ databases">
        <authorList>
            <person name="Klimov P.B."/>
            <person name="Dyachkov S.M."/>
            <person name="Chetverikov P.E."/>
        </authorList>
    </citation>
    <scope>NUCLEOTIDE SEQUENCE [LARGE SCALE GENOMIC DNA]</scope>
    <source>
        <strain evidence="3">BMOC 18-1129-001#AD2665</strain>
        <tissue evidence="3">Entire mites</tissue>
    </source>
</reference>
<keyword evidence="4" id="KW-1185">Reference proteome</keyword>
<evidence type="ECO:0000256" key="2">
    <source>
        <dbReference type="SAM" id="MobiDB-lite"/>
    </source>
</evidence>
<feature type="coiled-coil region" evidence="1">
    <location>
        <begin position="1463"/>
        <end position="1490"/>
    </location>
</feature>
<evidence type="ECO:0000313" key="4">
    <source>
        <dbReference type="Proteomes" id="UP000825002"/>
    </source>
</evidence>
<dbReference type="EMBL" id="JAIFTH010001132">
    <property type="protein sequence ID" value="KAG9508670.1"/>
    <property type="molecule type" value="Genomic_DNA"/>
</dbReference>
<accession>A0ABQ7S5H8</accession>
<evidence type="ECO:0000256" key="1">
    <source>
        <dbReference type="SAM" id="Coils"/>
    </source>
</evidence>
<gene>
    <name evidence="3" type="ORF">GZH46_02828</name>
</gene>
<name>A0ABQ7S5H8_9ACAR</name>
<sequence length="1613" mass="179135">CINDAVARLGDDKITFSEIAKFVDLLSIGSSHFEYEIQIYGATSSQLMRVSEWLDLKRRLFRLDIVGDQMMHRFQLFGTTGEQFVLHDSACTQLPVVSGTPHEIFPFLGLSQNAWFHHRANNMDVFGVSALLLRLNAILETSVNNDSSNNDAKQQQQRQVTRGSIYSAAHGCTIDVQRWRWHTSDGMVVEVDYRYEQHASTLVRLTVHDADVHRTALPFLDPQHKSAFAVQLLSNDGTIRDDAPTIAATFSLPINSGCRPSVACFDSLLSALDLQRQNWMPSSEWLTRALKAQERKFASPEFELFNTKQNSPESTIDIADTAIASLLAHLRLTLIQLSQEGSLHVQDTQNQSDTQSVLIGVRAEQAFKSRALVSEQECDVTNATTANKDRNNAARCRRISDTQTMSSYLIDENNGRCHTHIWSNDQQHSDQQLFVDFKLDAGRTQRLAFERLSPTPATNETRHERVLDLLELIFEPDNDLFRPINIELEEAIDDQPYSIYINFEATISAFKLDTQTYSASAVRRYRLIGHHHHSLKLDSFHLTLFSPLKRSERHYQLLVQPIWWSRLPVSADEFDVSLCFDGTQQQLRPPIELELQFALSTQIEVIGEQHDDALVEQIVRLFSETFEVARIRVARVSIDWAREQASLLVARVVLLDWPPVTHYLESSEVASSVANEAMQYARDSQLIATNEWAPDLSSCAELGDSCNASSLVYCGATFQCYVNGVLGRTLDPNTCSAYSINQQHRRSTQGPSSSEIVAALRQLMARTDEGPSHGWRGLHVNSNTLAGLVHVRQVRHAGASEGQHWAQSESKLSNELAIEFELIASATRLEARLDMIFTFSDDDEDACATRCLLMGITNTGCGAYSFCGDTRECRVSTTHAMWFLDTEPSNVLSQTGAAHCRVARRNNLRHFVRYGQRASNATATTTKSSATSGVRVGSANSCAAQCLSKRGSSARAACVAFDFCMILKSDAGAGAMDQRPNCWLLDSNDNDHRWQATNSTQQCTHYRARFVAHFEQSVALEFGATTLQRHQYRRIGLEASNNDEACASQCLLASDNEWHCLAFSVCSRSSEPCTLLLFDVTTHERHVSGSAASVALATQLSAVEREAQHSAHCTIYRLPLHTIAQPVSLDTQSTGTRSLSSDQLKMSRAISMQIESSRFGKLIVFGVVEAFVDTQSSNEVDAAAVERVAQVLPDELHQSSSMSNCEFEHCIKHAIESTDRTVIKNLRDNNLLNATATLTLVIERLDTFDGKRWLYVFNVGDGQAVIYHTRADGNQRVEPLVVRGTNLVDSLGRTVCGSSVGRSLRKMNKNEAEQLRKRKRKQFRFSRLLSTCVSPLVLDDDDDVHDNTLGDVARKETIDYNIKSTCKPVLTARYHIDDLRDSIKLIVMGNKRLWRVTSEPLLKTILTTTLCEPNQSPASHLVNIGVSKLQSEAGFDERFHSELVAQTQQTESHLAFTMLAAFKRSAEYEIESLNKKLSQTIEERDRAVTNCNELWKRLNSLMSLTAAAAANGGASAEHLHGALGISLPSSSPDSFDSTHHSKPPSPLSKWNTSSSSVAPTNFSTSARNASLSSTTSSSSSLSTASTASSLGSLDLNNARIDGTGPTNGNAKQQ</sequence>
<protein>
    <submittedName>
        <fullName evidence="3">Uncharacterized protein</fullName>
    </submittedName>
</protein>
<feature type="non-terminal residue" evidence="3">
    <location>
        <position position="1613"/>
    </location>
</feature>
<feature type="compositionally biased region" description="Low complexity" evidence="2">
    <location>
        <begin position="1563"/>
        <end position="1593"/>
    </location>
</feature>
<organism evidence="3 4">
    <name type="scientific">Fragariocoptes setiger</name>
    <dbReference type="NCBI Taxonomy" id="1670756"/>
    <lineage>
        <taxon>Eukaryota</taxon>
        <taxon>Metazoa</taxon>
        <taxon>Ecdysozoa</taxon>
        <taxon>Arthropoda</taxon>
        <taxon>Chelicerata</taxon>
        <taxon>Arachnida</taxon>
        <taxon>Acari</taxon>
        <taxon>Acariformes</taxon>
        <taxon>Trombidiformes</taxon>
        <taxon>Prostigmata</taxon>
        <taxon>Eupodina</taxon>
        <taxon>Eriophyoidea</taxon>
        <taxon>Phytoptidae</taxon>
        <taxon>Fragariocoptes</taxon>
    </lineage>
</organism>
<proteinExistence type="predicted"/>